<reference evidence="5" key="1">
    <citation type="journal article" date="2020" name="mSystems">
        <title>Genome- and Community-Level Interaction Insights into Carbon Utilization and Element Cycling Functions of Hydrothermarchaeota in Hydrothermal Sediment.</title>
        <authorList>
            <person name="Zhou Z."/>
            <person name="Liu Y."/>
            <person name="Xu W."/>
            <person name="Pan J."/>
            <person name="Luo Z.H."/>
            <person name="Li M."/>
        </authorList>
    </citation>
    <scope>NUCLEOTIDE SEQUENCE [LARGE SCALE GENOMIC DNA]</scope>
    <source>
        <strain evidence="5">SpSt-6</strain>
    </source>
</reference>
<feature type="active site" description="Proton donor" evidence="1">
    <location>
        <position position="58"/>
    </location>
</feature>
<protein>
    <submittedName>
        <fullName evidence="5">Aldo/keto reductase</fullName>
    </submittedName>
</protein>
<evidence type="ECO:0000256" key="3">
    <source>
        <dbReference type="PIRSR" id="PIRSR000097-3"/>
    </source>
</evidence>
<feature type="site" description="Lowers pKa of active site Tyr" evidence="3">
    <location>
        <position position="84"/>
    </location>
</feature>
<evidence type="ECO:0000313" key="5">
    <source>
        <dbReference type="EMBL" id="HGQ85549.1"/>
    </source>
</evidence>
<accession>A0A7C4JQR4</accession>
<sequence length="277" mass="31823">MELKELNNTGIKIPAIGMGTWEIGGRLSPDYSMDEYYIEILREGIKLGMSLIDTAEMYGAGHSEEIVGEAIKIFPRESVFIVTKVLPENLKYKDLINAAYKSLKRLKTDYIDLYLIHAPNPKIPIKETMEAMEKLVEEKIVKFIGVSNFNVYQMEEARACLSNIDIVVNQVEYHLLYRKAEKDILPYSIKNKITLMAYSPLARGLLAKNEFLKKIGRKYKKTAAQVALNWLIQKEMVVAIPKAGNLKHLIENAQTCDFHLSKEDILEIEKYFSYPYF</sequence>
<evidence type="ECO:0000256" key="2">
    <source>
        <dbReference type="PIRSR" id="PIRSR000097-2"/>
    </source>
</evidence>
<evidence type="ECO:0000259" key="4">
    <source>
        <dbReference type="Pfam" id="PF00248"/>
    </source>
</evidence>
<dbReference type="InterPro" id="IPR018170">
    <property type="entry name" value="Aldo/ket_reductase_CS"/>
</dbReference>
<dbReference type="PIRSF" id="PIRSF000097">
    <property type="entry name" value="AKR"/>
    <property type="match status" value="1"/>
</dbReference>
<organism evidence="5">
    <name type="scientific">Thermodesulfobacterium geofontis</name>
    <dbReference type="NCBI Taxonomy" id="1295609"/>
    <lineage>
        <taxon>Bacteria</taxon>
        <taxon>Pseudomonadati</taxon>
        <taxon>Thermodesulfobacteriota</taxon>
        <taxon>Thermodesulfobacteria</taxon>
        <taxon>Thermodesulfobacteriales</taxon>
        <taxon>Thermodesulfobacteriaceae</taxon>
        <taxon>Thermodesulfobacterium</taxon>
    </lineage>
</organism>
<proteinExistence type="predicted"/>
<dbReference type="Pfam" id="PF00248">
    <property type="entry name" value="Aldo_ket_red"/>
    <property type="match status" value="1"/>
</dbReference>
<name>A0A7C4JQR4_9BACT</name>
<feature type="binding site" evidence="2">
    <location>
        <position position="117"/>
    </location>
    <ligand>
        <name>substrate</name>
    </ligand>
</feature>
<dbReference type="Gene3D" id="3.20.20.100">
    <property type="entry name" value="NADP-dependent oxidoreductase domain"/>
    <property type="match status" value="1"/>
</dbReference>
<dbReference type="CDD" id="cd19072">
    <property type="entry name" value="AKR_AKR3F1-like"/>
    <property type="match status" value="1"/>
</dbReference>
<dbReference type="PANTHER" id="PTHR43638:SF3">
    <property type="entry name" value="ALDEHYDE REDUCTASE"/>
    <property type="match status" value="1"/>
</dbReference>
<dbReference type="InterPro" id="IPR023210">
    <property type="entry name" value="NADP_OxRdtase_dom"/>
</dbReference>
<dbReference type="PROSITE" id="PS00062">
    <property type="entry name" value="ALDOKETO_REDUCTASE_2"/>
    <property type="match status" value="1"/>
</dbReference>
<dbReference type="GO" id="GO:0016491">
    <property type="term" value="F:oxidoreductase activity"/>
    <property type="evidence" value="ECO:0007669"/>
    <property type="project" value="InterPro"/>
</dbReference>
<evidence type="ECO:0000256" key="1">
    <source>
        <dbReference type="PIRSR" id="PIRSR000097-1"/>
    </source>
</evidence>
<dbReference type="EMBL" id="DSZN01000074">
    <property type="protein sequence ID" value="HGQ85549.1"/>
    <property type="molecule type" value="Genomic_DNA"/>
</dbReference>
<comment type="caution">
    <text evidence="5">The sequence shown here is derived from an EMBL/GenBank/DDBJ whole genome shotgun (WGS) entry which is preliminary data.</text>
</comment>
<gene>
    <name evidence="5" type="ORF">ENT66_04225</name>
</gene>
<dbReference type="InterPro" id="IPR036812">
    <property type="entry name" value="NAD(P)_OxRdtase_dom_sf"/>
</dbReference>
<dbReference type="PANTHER" id="PTHR43638">
    <property type="entry name" value="OXIDOREDUCTASE, ALDO/KETO REDUCTASE FAMILY PROTEIN"/>
    <property type="match status" value="1"/>
</dbReference>
<dbReference type="InterPro" id="IPR020471">
    <property type="entry name" value="AKR"/>
</dbReference>
<dbReference type="PRINTS" id="PR00069">
    <property type="entry name" value="ALDKETRDTASE"/>
</dbReference>
<dbReference type="AlphaFoldDB" id="A0A7C4JQR4"/>
<dbReference type="SUPFAM" id="SSF51430">
    <property type="entry name" value="NAD(P)-linked oxidoreductase"/>
    <property type="match status" value="1"/>
</dbReference>
<feature type="domain" description="NADP-dependent oxidoreductase" evidence="4">
    <location>
        <begin position="15"/>
        <end position="270"/>
    </location>
</feature>